<accession>A0ABR0J8P5</accession>
<keyword evidence="2" id="KW-0479">Metal-binding</keyword>
<keyword evidence="12" id="KW-1185">Reference proteome</keyword>
<evidence type="ECO:0000256" key="2">
    <source>
        <dbReference type="ARBA" id="ARBA00022723"/>
    </source>
</evidence>
<comment type="caution">
    <text evidence="11">The sequence shown here is derived from an EMBL/GenBank/DDBJ whole genome shotgun (WGS) entry which is preliminary data.</text>
</comment>
<evidence type="ECO:0000313" key="11">
    <source>
        <dbReference type="EMBL" id="KAK5059110.1"/>
    </source>
</evidence>
<evidence type="ECO:0000256" key="6">
    <source>
        <dbReference type="ARBA" id="ARBA00023163"/>
    </source>
</evidence>
<feature type="domain" description="C2H2-type" evidence="10">
    <location>
        <begin position="270"/>
        <end position="300"/>
    </location>
</feature>
<dbReference type="PANTHER" id="PTHR46179:SF13">
    <property type="entry name" value="C2H2-TYPE DOMAIN-CONTAINING PROTEIN"/>
    <property type="match status" value="1"/>
</dbReference>
<evidence type="ECO:0000256" key="1">
    <source>
        <dbReference type="ARBA" id="ARBA00004123"/>
    </source>
</evidence>
<feature type="region of interest" description="Disordered" evidence="9">
    <location>
        <begin position="1"/>
        <end position="36"/>
    </location>
</feature>
<feature type="compositionally biased region" description="Acidic residues" evidence="9">
    <location>
        <begin position="1"/>
        <end position="21"/>
    </location>
</feature>
<sequence length="530" mass="59407">MRVDSDDDFDDYDMLESEDDTMNQIDDTPASTPPTAIAPRAREKNFKCPYEGCDKAFNRQARLTEHIRSHTQERPFICPHPPCTKAFLRDSHLKHHVKVAHADIRDYKCTWEGCDASFATGTRLRRHVEAHKAKEKFTCRGYPGCSQVFRKQETLDRHILSAHEQVKPFKCSDNDPITGLPCNKAYDTAEHLRGHQRTRHDTTRFSCSDYSLLVASFATYGELQAHITIVHPPTCSYCPTSFTTNKELTRHLELQHGILPDKPNGTTKEFPCTFDGCDKIFTKKGNLNVHIKTVHENKRDFVCGETEIALPEELVDKEDVVVHGCGRNFTSKATLEEHVRTAHLGLEAKRVMRNKKRKAERQADEPDAQAFKKRKPRSDKGTKKSSAIAGVTGQLPAPGSGATHIEQPQADAQGFDPLNFQPPAAMDVPANQMDEDDDDNFLSGSMVMCGSQIFHYGSSYHYPSGEYPTVGGQDPADLGENYEETASHGGDLEYGEYLPDGAMDYQVDDNFFGGFETEPASVYPAPSSYY</sequence>
<feature type="domain" description="C2H2-type" evidence="10">
    <location>
        <begin position="46"/>
        <end position="75"/>
    </location>
</feature>
<dbReference type="InterPro" id="IPR036236">
    <property type="entry name" value="Znf_C2H2_sf"/>
</dbReference>
<dbReference type="SMART" id="SM00355">
    <property type="entry name" value="ZnF_C2H2"/>
    <property type="match status" value="8"/>
</dbReference>
<keyword evidence="4" id="KW-0862">Zinc</keyword>
<dbReference type="InterPro" id="IPR013087">
    <property type="entry name" value="Znf_C2H2_type"/>
</dbReference>
<dbReference type="PROSITE" id="PS00028">
    <property type="entry name" value="ZINC_FINGER_C2H2_1"/>
    <property type="match status" value="5"/>
</dbReference>
<evidence type="ECO:0000256" key="3">
    <source>
        <dbReference type="ARBA" id="ARBA00022771"/>
    </source>
</evidence>
<feature type="domain" description="C2H2-type" evidence="10">
    <location>
        <begin position="169"/>
        <end position="205"/>
    </location>
</feature>
<feature type="domain" description="C2H2-type" evidence="10">
    <location>
        <begin position="320"/>
        <end position="348"/>
    </location>
</feature>
<protein>
    <recommendedName>
        <fullName evidence="10">C2H2-type domain-containing protein</fullName>
    </recommendedName>
</protein>
<dbReference type="EMBL" id="JAVRRF010000013">
    <property type="protein sequence ID" value="KAK5059110.1"/>
    <property type="molecule type" value="Genomic_DNA"/>
</dbReference>
<feature type="domain" description="C2H2-type" evidence="10">
    <location>
        <begin position="76"/>
        <end position="106"/>
    </location>
</feature>
<feature type="compositionally biased region" description="Low complexity" evidence="9">
    <location>
        <begin position="25"/>
        <end position="36"/>
    </location>
</feature>
<evidence type="ECO:0000256" key="5">
    <source>
        <dbReference type="ARBA" id="ARBA00023015"/>
    </source>
</evidence>
<dbReference type="Pfam" id="PF00096">
    <property type="entry name" value="zf-C2H2"/>
    <property type="match status" value="4"/>
</dbReference>
<proteinExistence type="predicted"/>
<dbReference type="SUPFAM" id="SSF57667">
    <property type="entry name" value="beta-beta-alpha zinc fingers"/>
    <property type="match status" value="3"/>
</dbReference>
<dbReference type="Proteomes" id="UP001345691">
    <property type="component" value="Unassembled WGS sequence"/>
</dbReference>
<keyword evidence="3 8" id="KW-0863">Zinc-finger</keyword>
<keyword evidence="7" id="KW-0539">Nucleus</keyword>
<evidence type="ECO:0000313" key="12">
    <source>
        <dbReference type="Proteomes" id="UP001345691"/>
    </source>
</evidence>
<evidence type="ECO:0000256" key="7">
    <source>
        <dbReference type="ARBA" id="ARBA00023242"/>
    </source>
</evidence>
<dbReference type="Gene3D" id="3.30.160.60">
    <property type="entry name" value="Classic Zinc Finger"/>
    <property type="match status" value="5"/>
</dbReference>
<comment type="subcellular location">
    <subcellularLocation>
        <location evidence="1">Nucleus</location>
    </subcellularLocation>
</comment>
<dbReference type="PROSITE" id="PS50157">
    <property type="entry name" value="ZINC_FINGER_C2H2_2"/>
    <property type="match status" value="7"/>
</dbReference>
<keyword evidence="5" id="KW-0805">Transcription regulation</keyword>
<feature type="domain" description="C2H2-type" evidence="10">
    <location>
        <begin position="137"/>
        <end position="168"/>
    </location>
</feature>
<organism evidence="11 12">
    <name type="scientific">Exophiala sideris</name>
    <dbReference type="NCBI Taxonomy" id="1016849"/>
    <lineage>
        <taxon>Eukaryota</taxon>
        <taxon>Fungi</taxon>
        <taxon>Dikarya</taxon>
        <taxon>Ascomycota</taxon>
        <taxon>Pezizomycotina</taxon>
        <taxon>Eurotiomycetes</taxon>
        <taxon>Chaetothyriomycetidae</taxon>
        <taxon>Chaetothyriales</taxon>
        <taxon>Herpotrichiellaceae</taxon>
        <taxon>Exophiala</taxon>
    </lineage>
</organism>
<evidence type="ECO:0000259" key="10">
    <source>
        <dbReference type="PROSITE" id="PS50157"/>
    </source>
</evidence>
<name>A0ABR0J8P5_9EURO</name>
<gene>
    <name evidence="11" type="ORF">LTR69_006399</name>
</gene>
<evidence type="ECO:0000256" key="8">
    <source>
        <dbReference type="PROSITE-ProRule" id="PRU00042"/>
    </source>
</evidence>
<feature type="domain" description="C2H2-type" evidence="10">
    <location>
        <begin position="107"/>
        <end position="136"/>
    </location>
</feature>
<feature type="region of interest" description="Disordered" evidence="9">
    <location>
        <begin position="348"/>
        <end position="439"/>
    </location>
</feature>
<evidence type="ECO:0000256" key="4">
    <source>
        <dbReference type="ARBA" id="ARBA00022833"/>
    </source>
</evidence>
<dbReference type="PANTHER" id="PTHR46179">
    <property type="entry name" value="ZINC FINGER PROTEIN"/>
    <property type="match status" value="1"/>
</dbReference>
<evidence type="ECO:0000256" key="9">
    <source>
        <dbReference type="SAM" id="MobiDB-lite"/>
    </source>
</evidence>
<keyword evidence="6" id="KW-0804">Transcription</keyword>
<reference evidence="11 12" key="1">
    <citation type="submission" date="2023-08" db="EMBL/GenBank/DDBJ databases">
        <title>Black Yeasts Isolated from many extreme environments.</title>
        <authorList>
            <person name="Coleine C."/>
            <person name="Stajich J.E."/>
            <person name="Selbmann L."/>
        </authorList>
    </citation>
    <scope>NUCLEOTIDE SEQUENCE [LARGE SCALE GENOMIC DNA]</scope>
    <source>
        <strain evidence="11 12">CCFEE 6328</strain>
    </source>
</reference>
<dbReference type="InterPro" id="IPR051061">
    <property type="entry name" value="Zinc_finger_trans_reg"/>
</dbReference>